<evidence type="ECO:0000256" key="2">
    <source>
        <dbReference type="SAM" id="Phobius"/>
    </source>
</evidence>
<reference evidence="3 4" key="1">
    <citation type="submission" date="2016-10" db="EMBL/GenBank/DDBJ databases">
        <authorList>
            <person name="de Groot N.N."/>
        </authorList>
    </citation>
    <scope>NUCLEOTIDE SEQUENCE [LARGE SCALE GENOMIC DNA]</scope>
    <source>
        <strain evidence="3 4">CGMCC 4.5727</strain>
    </source>
</reference>
<dbReference type="Proteomes" id="UP000199155">
    <property type="component" value="Unassembled WGS sequence"/>
</dbReference>
<dbReference type="RefSeq" id="WP_245769421.1">
    <property type="nucleotide sequence ID" value="NZ_FNFF01000007.1"/>
</dbReference>
<protein>
    <submittedName>
        <fullName evidence="3">Uncharacterized protein</fullName>
    </submittedName>
</protein>
<feature type="region of interest" description="Disordered" evidence="1">
    <location>
        <begin position="68"/>
        <end position="135"/>
    </location>
</feature>
<feature type="compositionally biased region" description="Low complexity" evidence="1">
    <location>
        <begin position="68"/>
        <end position="85"/>
    </location>
</feature>
<sequence>MSYEDELGEALRRAGEGFSTDQHTLVEGGHLRGRRMVRRRRAAVFGGAAAVAALAVTGAVAVPGLAGEGPAQPAAAGRESAESSGDGTGAVAGVGTPATGDTVTREQLIGTLTSLLPKGEVTESDGRGTDELPGPYARVVLDDGKGKGAVAISFNRVADPDGDEARSMTTCPDKVLVPHDACTSSTLEDGSRLMVFQGYVYPDRRAETKEWRAVLATHEGHLIDAMAHNAAAEKDAPVTRSQPPLSPSQLKALVTSDKWDPVFDAPALEKPTGQSKGGLTPGKSPADGLAGEGSGKDSGKGAAKEEAAKGGTADEGPGSGGDAAQVQAVRSTFLSLLPKGMKVLHQGGEGEYAYAVVDDGKGASLVQINVQPGMEDVSGELFGDAEELPGGILYTWRESGGDKGVDGSVMWTADTIRMDGLRVVVSAFNSGTQHDAPTRATPALTQEQLKSLATSPKWVEGQ</sequence>
<evidence type="ECO:0000313" key="4">
    <source>
        <dbReference type="Proteomes" id="UP000199155"/>
    </source>
</evidence>
<feature type="transmembrane region" description="Helical" evidence="2">
    <location>
        <begin position="42"/>
        <end position="66"/>
    </location>
</feature>
<dbReference type="EMBL" id="FNFF01000007">
    <property type="protein sequence ID" value="SDK43556.1"/>
    <property type="molecule type" value="Genomic_DNA"/>
</dbReference>
<organism evidence="3 4">
    <name type="scientific">Streptomyces indicus</name>
    <dbReference type="NCBI Taxonomy" id="417292"/>
    <lineage>
        <taxon>Bacteria</taxon>
        <taxon>Bacillati</taxon>
        <taxon>Actinomycetota</taxon>
        <taxon>Actinomycetes</taxon>
        <taxon>Kitasatosporales</taxon>
        <taxon>Streptomycetaceae</taxon>
        <taxon>Streptomyces</taxon>
    </lineage>
</organism>
<keyword evidence="2" id="KW-0472">Membrane</keyword>
<evidence type="ECO:0000313" key="3">
    <source>
        <dbReference type="EMBL" id="SDK43556.1"/>
    </source>
</evidence>
<keyword evidence="2" id="KW-1133">Transmembrane helix</keyword>
<evidence type="ECO:0000256" key="1">
    <source>
        <dbReference type="SAM" id="MobiDB-lite"/>
    </source>
</evidence>
<feature type="compositionally biased region" description="Low complexity" evidence="1">
    <location>
        <begin position="93"/>
        <end position="102"/>
    </location>
</feature>
<name>A0A1G9BVT3_9ACTN</name>
<accession>A0A1G9BVT3</accession>
<feature type="compositionally biased region" description="Basic and acidic residues" evidence="1">
    <location>
        <begin position="294"/>
        <end position="308"/>
    </location>
</feature>
<feature type="region of interest" description="Disordered" evidence="1">
    <location>
        <begin position="432"/>
        <end position="462"/>
    </location>
</feature>
<dbReference type="AlphaFoldDB" id="A0A1G9BVT3"/>
<proteinExistence type="predicted"/>
<gene>
    <name evidence="3" type="ORF">SAMN05421806_107271</name>
</gene>
<dbReference type="STRING" id="417292.SAMN05421806_107271"/>
<keyword evidence="2" id="KW-0812">Transmembrane</keyword>
<feature type="compositionally biased region" description="Basic and acidic residues" evidence="1">
    <location>
        <begin position="120"/>
        <end position="130"/>
    </location>
</feature>
<feature type="region of interest" description="Disordered" evidence="1">
    <location>
        <begin position="263"/>
        <end position="323"/>
    </location>
</feature>
<feature type="region of interest" description="Disordered" evidence="1">
    <location>
        <begin position="1"/>
        <end position="26"/>
    </location>
</feature>
<feature type="compositionally biased region" description="Polar residues" evidence="1">
    <location>
        <begin position="443"/>
        <end position="454"/>
    </location>
</feature>
<keyword evidence="4" id="KW-1185">Reference proteome</keyword>